<feature type="transmembrane region" description="Helical" evidence="6">
    <location>
        <begin position="71"/>
        <end position="88"/>
    </location>
</feature>
<evidence type="ECO:0000313" key="7">
    <source>
        <dbReference type="EMBL" id="ODS02565.1"/>
    </source>
</evidence>
<keyword evidence="3 6" id="KW-0812">Transmembrane</keyword>
<sequence>MRGISAGGTLARYFSARFLVAMVAMFLICCVLIFFVDFIEMLRRSGKYSGDVSGILLAWITLLRLPSFSELTLPFAVLIGTIAIFLMLSRSSELVVLRAAGISVWQFTLPAMAVAFLLGVLFVLLYNPVAATARSEAERIYAAAFGKGDSFLQTNKRSGAWLREDGADGPSVVHALQVLNQGLELNGVSVFQYDAKHELTERIEAKRAVLKHGRWELQEVWVSSVGQEPAFYKTYLLSTYLTPTQVKDSLGTVFSISFWELPNFIQIAERAGLPATQYRVQYHLLLSRPFLLVTMVLIAATCSLKGFRFGNVQINAIFGLAAGFGFFVFSEISRNFAMSGLTSAAAAHGSR</sequence>
<dbReference type="GO" id="GO:0015920">
    <property type="term" value="P:lipopolysaccharide transport"/>
    <property type="evidence" value="ECO:0007669"/>
    <property type="project" value="TreeGrafter"/>
</dbReference>
<dbReference type="InterPro" id="IPR005495">
    <property type="entry name" value="LptG/LptF_permease"/>
</dbReference>
<feature type="transmembrane region" description="Helical" evidence="6">
    <location>
        <begin position="100"/>
        <end position="126"/>
    </location>
</feature>
<dbReference type="EMBL" id="LPWD01000278">
    <property type="protein sequence ID" value="ODS02565.1"/>
    <property type="molecule type" value="Genomic_DNA"/>
</dbReference>
<organism evidence="7 8">
    <name type="scientific">Methyloceanibacter marginalis</name>
    <dbReference type="NCBI Taxonomy" id="1774971"/>
    <lineage>
        <taxon>Bacteria</taxon>
        <taxon>Pseudomonadati</taxon>
        <taxon>Pseudomonadota</taxon>
        <taxon>Alphaproteobacteria</taxon>
        <taxon>Hyphomicrobiales</taxon>
        <taxon>Hyphomicrobiaceae</taxon>
        <taxon>Methyloceanibacter</taxon>
    </lineage>
</organism>
<accession>A0A1E3W9Q8</accession>
<dbReference type="GO" id="GO:0043190">
    <property type="term" value="C:ATP-binding cassette (ABC) transporter complex"/>
    <property type="evidence" value="ECO:0007669"/>
    <property type="project" value="InterPro"/>
</dbReference>
<comment type="subcellular location">
    <subcellularLocation>
        <location evidence="1">Cell membrane</location>
        <topology evidence="1">Multi-pass membrane protein</topology>
    </subcellularLocation>
</comment>
<proteinExistence type="predicted"/>
<keyword evidence="4 6" id="KW-1133">Transmembrane helix</keyword>
<evidence type="ECO:0000256" key="3">
    <source>
        <dbReference type="ARBA" id="ARBA00022692"/>
    </source>
</evidence>
<evidence type="ECO:0000256" key="2">
    <source>
        <dbReference type="ARBA" id="ARBA00022475"/>
    </source>
</evidence>
<evidence type="ECO:0000256" key="4">
    <source>
        <dbReference type="ARBA" id="ARBA00022989"/>
    </source>
</evidence>
<dbReference type="AlphaFoldDB" id="A0A1E3W9Q8"/>
<feature type="transmembrane region" description="Helical" evidence="6">
    <location>
        <begin position="312"/>
        <end position="329"/>
    </location>
</feature>
<evidence type="ECO:0000313" key="8">
    <source>
        <dbReference type="Proteomes" id="UP000095042"/>
    </source>
</evidence>
<evidence type="ECO:0000256" key="5">
    <source>
        <dbReference type="ARBA" id="ARBA00023136"/>
    </source>
</evidence>
<dbReference type="NCBIfam" id="TIGR04408">
    <property type="entry name" value="LptG_lptG"/>
    <property type="match status" value="1"/>
</dbReference>
<comment type="caution">
    <text evidence="7">The sequence shown here is derived from an EMBL/GenBank/DDBJ whole genome shotgun (WGS) entry which is preliminary data.</text>
</comment>
<dbReference type="Pfam" id="PF03739">
    <property type="entry name" value="LptF_LptG"/>
    <property type="match status" value="1"/>
</dbReference>
<evidence type="ECO:0000256" key="1">
    <source>
        <dbReference type="ARBA" id="ARBA00004651"/>
    </source>
</evidence>
<dbReference type="PANTHER" id="PTHR33529:SF2">
    <property type="entry name" value="LIPOPOLYSACCHARIDE EXPORT SYSTEM PERMEASE PROTEIN LPTG"/>
    <property type="match status" value="1"/>
</dbReference>
<dbReference type="RefSeq" id="WP_244500905.1">
    <property type="nucleotide sequence ID" value="NZ_LPWD01000278.1"/>
</dbReference>
<dbReference type="PANTHER" id="PTHR33529">
    <property type="entry name" value="SLR0882 PROTEIN-RELATED"/>
    <property type="match status" value="1"/>
</dbReference>
<dbReference type="GO" id="GO:0055085">
    <property type="term" value="P:transmembrane transport"/>
    <property type="evidence" value="ECO:0007669"/>
    <property type="project" value="InterPro"/>
</dbReference>
<reference evidence="7 8" key="1">
    <citation type="journal article" date="2016" name="Environ. Microbiol.">
        <title>New Methyloceanibacter diversity from North Sea sediments includes methanotroph containing solely the soluble methane monooxygenase.</title>
        <authorList>
            <person name="Vekeman B."/>
            <person name="Kerckhof F.M."/>
            <person name="Cremers G."/>
            <person name="de Vos P."/>
            <person name="Vandamme P."/>
            <person name="Boon N."/>
            <person name="Op den Camp H.J."/>
            <person name="Heylen K."/>
        </authorList>
    </citation>
    <scope>NUCLEOTIDE SEQUENCE [LARGE SCALE GENOMIC DNA]</scope>
    <source>
        <strain evidence="7 8">R-67177</strain>
    </source>
</reference>
<evidence type="ECO:0000256" key="6">
    <source>
        <dbReference type="SAM" id="Phobius"/>
    </source>
</evidence>
<feature type="transmembrane region" description="Helical" evidence="6">
    <location>
        <begin position="280"/>
        <end position="300"/>
    </location>
</feature>
<dbReference type="Proteomes" id="UP000095042">
    <property type="component" value="Unassembled WGS sequence"/>
</dbReference>
<dbReference type="InterPro" id="IPR030923">
    <property type="entry name" value="LptG"/>
</dbReference>
<evidence type="ECO:0008006" key="9">
    <source>
        <dbReference type="Google" id="ProtNLM"/>
    </source>
</evidence>
<feature type="transmembrane region" description="Helical" evidence="6">
    <location>
        <begin position="18"/>
        <end position="36"/>
    </location>
</feature>
<keyword evidence="8" id="KW-1185">Reference proteome</keyword>
<name>A0A1E3W9Q8_9HYPH</name>
<keyword evidence="2" id="KW-1003">Cell membrane</keyword>
<protein>
    <recommendedName>
        <fullName evidence="9">LPS export ABC transporter permease LptG</fullName>
    </recommendedName>
</protein>
<gene>
    <name evidence="7" type="ORF">AUC71_14645</name>
</gene>
<keyword evidence="5 6" id="KW-0472">Membrane</keyword>